<dbReference type="EMBL" id="KN840581">
    <property type="protein sequence ID" value="KIP04227.1"/>
    <property type="molecule type" value="Genomic_DNA"/>
</dbReference>
<dbReference type="GO" id="GO:0004662">
    <property type="term" value="F:CAAX-protein geranylgeranyltransferase activity"/>
    <property type="evidence" value="ECO:0007669"/>
    <property type="project" value="TreeGrafter"/>
</dbReference>
<dbReference type="Gene3D" id="1.50.10.20">
    <property type="match status" value="1"/>
</dbReference>
<feature type="domain" description="Prenyltransferase alpha-alpha toroid" evidence="8">
    <location>
        <begin position="12"/>
        <end position="328"/>
    </location>
</feature>
<protein>
    <recommendedName>
        <fullName evidence="8">Prenyltransferase alpha-alpha toroid domain-containing protein</fullName>
    </recommendedName>
</protein>
<comment type="cofactor">
    <cofactor evidence="1">
        <name>Zn(2+)</name>
        <dbReference type="ChEBI" id="CHEBI:29105"/>
    </cofactor>
</comment>
<dbReference type="InterPro" id="IPR001330">
    <property type="entry name" value="Prenyltrans"/>
</dbReference>
<keyword evidence="5" id="KW-0479">Metal-binding</keyword>
<organism evidence="9 10">
    <name type="scientific">Phlebiopsis gigantea (strain 11061_1 CR5-6)</name>
    <name type="common">White-rot fungus</name>
    <name type="synonym">Peniophora gigantea</name>
    <dbReference type="NCBI Taxonomy" id="745531"/>
    <lineage>
        <taxon>Eukaryota</taxon>
        <taxon>Fungi</taxon>
        <taxon>Dikarya</taxon>
        <taxon>Basidiomycota</taxon>
        <taxon>Agaricomycotina</taxon>
        <taxon>Agaricomycetes</taxon>
        <taxon>Polyporales</taxon>
        <taxon>Phanerochaetaceae</taxon>
        <taxon>Phlebiopsis</taxon>
    </lineage>
</organism>
<name>A0A0C3S365_PHLG1</name>
<evidence type="ECO:0000313" key="10">
    <source>
        <dbReference type="Proteomes" id="UP000053257"/>
    </source>
</evidence>
<proteinExistence type="inferred from homology"/>
<keyword evidence="7" id="KW-0862">Zinc</keyword>
<dbReference type="Proteomes" id="UP000053257">
    <property type="component" value="Unassembled WGS sequence"/>
</dbReference>
<evidence type="ECO:0000256" key="4">
    <source>
        <dbReference type="ARBA" id="ARBA00022679"/>
    </source>
</evidence>
<dbReference type="OrthoDB" id="24893at2759"/>
<dbReference type="InterPro" id="IPR045089">
    <property type="entry name" value="PGGT1B-like"/>
</dbReference>
<keyword evidence="4" id="KW-0808">Transferase</keyword>
<reference evidence="9 10" key="1">
    <citation type="journal article" date="2014" name="PLoS Genet.">
        <title>Analysis of the Phlebiopsis gigantea genome, transcriptome and secretome provides insight into its pioneer colonization strategies of wood.</title>
        <authorList>
            <person name="Hori C."/>
            <person name="Ishida T."/>
            <person name="Igarashi K."/>
            <person name="Samejima M."/>
            <person name="Suzuki H."/>
            <person name="Master E."/>
            <person name="Ferreira P."/>
            <person name="Ruiz-Duenas F.J."/>
            <person name="Held B."/>
            <person name="Canessa P."/>
            <person name="Larrondo L.F."/>
            <person name="Schmoll M."/>
            <person name="Druzhinina I.S."/>
            <person name="Kubicek C.P."/>
            <person name="Gaskell J.A."/>
            <person name="Kersten P."/>
            <person name="St John F."/>
            <person name="Glasner J."/>
            <person name="Sabat G."/>
            <person name="Splinter BonDurant S."/>
            <person name="Syed K."/>
            <person name="Yadav J."/>
            <person name="Mgbeahuruike A.C."/>
            <person name="Kovalchuk A."/>
            <person name="Asiegbu F.O."/>
            <person name="Lackner G."/>
            <person name="Hoffmeister D."/>
            <person name="Rencoret J."/>
            <person name="Gutierrez A."/>
            <person name="Sun H."/>
            <person name="Lindquist E."/>
            <person name="Barry K."/>
            <person name="Riley R."/>
            <person name="Grigoriev I.V."/>
            <person name="Henrissat B."/>
            <person name="Kues U."/>
            <person name="Berka R.M."/>
            <person name="Martinez A.T."/>
            <person name="Covert S.F."/>
            <person name="Blanchette R.A."/>
            <person name="Cullen D."/>
        </authorList>
    </citation>
    <scope>NUCLEOTIDE SEQUENCE [LARGE SCALE GENOMIC DNA]</scope>
    <source>
        <strain evidence="9 10">11061_1 CR5-6</strain>
    </source>
</reference>
<sequence length="368" mass="39991">MSDSGQITLPPLTKASHASHCNRCLQGLPAGQIEVDASRVAIGFYSLGSLDLLGLLQSKTIDAEREAWRVWLWQQQASGSYGTGFKGSSYMTGHDRDPVVDYSEYDTPNLIMSYTSLLSLAILRDDLANLDRIGLIQFIKSCQRDDGSFSALPNGGESDLRCVYCAFTISSMLDDWSGIDLERSIAYIRRCESYEGGYGQAPYGEALGGTTYCALASLHLAPDSPTRLATWITPAHRARTIRWLMQNQGEDGGFSGRTNKISDACYCFWCGASLAILGLGEDVDSEALAGFISQCQFKFGGIAKAPEARPDPYHTYMSVAAMSVLPPSIPTDDWTLPPLDVLWNATKETVAWLRAHVTEAGIAAAHAS</sequence>
<evidence type="ECO:0000256" key="2">
    <source>
        <dbReference type="ARBA" id="ARBA00010497"/>
    </source>
</evidence>
<dbReference type="GO" id="GO:0005953">
    <property type="term" value="C:CAAX-protein geranylgeranyltransferase complex"/>
    <property type="evidence" value="ECO:0007669"/>
    <property type="project" value="TreeGrafter"/>
</dbReference>
<dbReference type="InterPro" id="IPR008930">
    <property type="entry name" value="Terpenoid_cyclase/PrenylTrfase"/>
</dbReference>
<accession>A0A0C3S365</accession>
<keyword evidence="6" id="KW-0677">Repeat</keyword>
<evidence type="ECO:0000256" key="7">
    <source>
        <dbReference type="ARBA" id="ARBA00022833"/>
    </source>
</evidence>
<dbReference type="STRING" id="745531.A0A0C3S365"/>
<evidence type="ECO:0000256" key="6">
    <source>
        <dbReference type="ARBA" id="ARBA00022737"/>
    </source>
</evidence>
<dbReference type="SUPFAM" id="SSF48239">
    <property type="entry name" value="Terpenoid cyclases/Protein prenyltransferases"/>
    <property type="match status" value="1"/>
</dbReference>
<dbReference type="GO" id="GO:0046872">
    <property type="term" value="F:metal ion binding"/>
    <property type="evidence" value="ECO:0007669"/>
    <property type="project" value="UniProtKB-KW"/>
</dbReference>
<evidence type="ECO:0000259" key="8">
    <source>
        <dbReference type="Pfam" id="PF00432"/>
    </source>
</evidence>
<evidence type="ECO:0000256" key="3">
    <source>
        <dbReference type="ARBA" id="ARBA00022602"/>
    </source>
</evidence>
<evidence type="ECO:0000256" key="1">
    <source>
        <dbReference type="ARBA" id="ARBA00001947"/>
    </source>
</evidence>
<dbReference type="AlphaFoldDB" id="A0A0C3S365"/>
<evidence type="ECO:0000313" key="9">
    <source>
        <dbReference type="EMBL" id="KIP04227.1"/>
    </source>
</evidence>
<dbReference type="HOGENOM" id="CLU_028946_2_2_1"/>
<dbReference type="PANTHER" id="PTHR11774">
    <property type="entry name" value="GERANYLGERANYL TRANSFERASE TYPE BETA SUBUNIT"/>
    <property type="match status" value="1"/>
</dbReference>
<comment type="similarity">
    <text evidence="2">Belongs to the protein prenyltransferase subunit beta family.</text>
</comment>
<dbReference type="Pfam" id="PF00432">
    <property type="entry name" value="Prenyltrans"/>
    <property type="match status" value="1"/>
</dbReference>
<keyword evidence="3" id="KW-0637">Prenyltransferase</keyword>
<gene>
    <name evidence="9" type="ORF">PHLGIDRAFT_76254</name>
</gene>
<evidence type="ECO:0000256" key="5">
    <source>
        <dbReference type="ARBA" id="ARBA00022723"/>
    </source>
</evidence>
<dbReference type="PANTHER" id="PTHR11774:SF4">
    <property type="entry name" value="GERANYLGERANYL TRANSFERASE TYPE-1 SUBUNIT BETA"/>
    <property type="match status" value="1"/>
</dbReference>
<keyword evidence="10" id="KW-1185">Reference proteome</keyword>